<keyword evidence="3" id="KW-1185">Reference proteome</keyword>
<reference evidence="2 3" key="1">
    <citation type="submission" date="2018-07" db="EMBL/GenBank/DDBJ databases">
        <title>Brachybacteriurn paraconglorneratum KCTC 9916.</title>
        <authorList>
            <person name="Li Y."/>
        </authorList>
    </citation>
    <scope>NUCLEOTIDE SEQUENCE [LARGE SCALE GENOMIC DNA]</scope>
    <source>
        <strain evidence="2 3">KCTC 9916</strain>
    </source>
</reference>
<feature type="region of interest" description="Disordered" evidence="1">
    <location>
        <begin position="1"/>
        <end position="29"/>
    </location>
</feature>
<comment type="caution">
    <text evidence="2">The sequence shown here is derived from an EMBL/GenBank/DDBJ whole genome shotgun (WGS) entry which is preliminary data.</text>
</comment>
<organism evidence="2 3">
    <name type="scientific">Brachybacterium paraconglomeratum</name>
    <dbReference type="NCBI Taxonomy" id="173362"/>
    <lineage>
        <taxon>Bacteria</taxon>
        <taxon>Bacillati</taxon>
        <taxon>Actinomycetota</taxon>
        <taxon>Actinomycetes</taxon>
        <taxon>Micrococcales</taxon>
        <taxon>Dermabacteraceae</taxon>
        <taxon>Brachybacterium</taxon>
    </lineage>
</organism>
<evidence type="ECO:0008006" key="4">
    <source>
        <dbReference type="Google" id="ProtNLM"/>
    </source>
</evidence>
<gene>
    <name evidence="2" type="ORF">DS079_00365</name>
</gene>
<accession>A0A3R8RRF3</accession>
<name>A0A3R8RRF3_9MICO</name>
<evidence type="ECO:0000256" key="1">
    <source>
        <dbReference type="SAM" id="MobiDB-lite"/>
    </source>
</evidence>
<dbReference type="EMBL" id="QOCI01000001">
    <property type="protein sequence ID" value="RRR19903.1"/>
    <property type="molecule type" value="Genomic_DNA"/>
</dbReference>
<evidence type="ECO:0000313" key="3">
    <source>
        <dbReference type="Proteomes" id="UP000274327"/>
    </source>
</evidence>
<proteinExistence type="predicted"/>
<feature type="compositionally biased region" description="Basic and acidic residues" evidence="1">
    <location>
        <begin position="14"/>
        <end position="26"/>
    </location>
</feature>
<feature type="compositionally biased region" description="Polar residues" evidence="1">
    <location>
        <begin position="1"/>
        <end position="10"/>
    </location>
</feature>
<protein>
    <recommendedName>
        <fullName evidence="4">EcsC family protein</fullName>
    </recommendedName>
</protein>
<evidence type="ECO:0000313" key="2">
    <source>
        <dbReference type="EMBL" id="RRR19903.1"/>
    </source>
</evidence>
<dbReference type="AlphaFoldDB" id="A0A3R8RRF3"/>
<sequence>MEAQVATNSPQPVPRDHGAAATRPDDLPLEEGTLDEQLDERWLSLIDAALKVQAPLARTYVEHLRAKHPEASDRQLLEKVTTRFTALTTATGAGIGGVAALPGLGTAAAIGLTVGEGLSFAESCAFLTLAAADIHGVDMTDRETRRLVLLGVLGGERGAEIIGKALGRQGMRWNSVLGGGGLLPGFVTKQVNKYVRRRVVARTGGLWLARLVPFGIGAVLGGLGARVVARSVVEAMLEIFGQGTQGLEGELTRR</sequence>
<dbReference type="Proteomes" id="UP000274327">
    <property type="component" value="Unassembled WGS sequence"/>
</dbReference>